<reference evidence="7 8" key="1">
    <citation type="submission" date="2014-03" db="EMBL/GenBank/DDBJ databases">
        <authorList>
            <person name="Sibley D."/>
            <person name="Venepally P."/>
            <person name="Karamycheva S."/>
            <person name="Hadjithomas M."/>
            <person name="Khan A."/>
            <person name="Brunk B."/>
            <person name="Roos D."/>
            <person name="Caler E."/>
            <person name="Lorenzi H."/>
        </authorList>
    </citation>
    <scope>NUCLEOTIDE SEQUENCE [LARGE SCALE GENOMIC DNA]</scope>
    <source>
        <strain evidence="8">p89</strain>
    </source>
</reference>
<dbReference type="CDD" id="cd03368">
    <property type="entry name" value="Ribosomal_S12"/>
    <property type="match status" value="1"/>
</dbReference>
<dbReference type="Gene3D" id="2.40.50.140">
    <property type="entry name" value="Nucleic acid-binding proteins"/>
    <property type="match status" value="1"/>
</dbReference>
<dbReference type="VEuPathDB" id="ToxoDB:TGP89_219770"/>
<dbReference type="AlphaFoldDB" id="A0A086K282"/>
<sequence length="594" mass="66296">MRGFARGLEVKKRYLPPLCISCLSAVFAFLFSVSLLSSLLLAILSSLPPAPRRSCLSNIRLFLRREFFSLSTHTALKYRHRCLFISSRFLIFVCRLPLLPLGTSVACLISCSPSSSCSLPSLDPLPPPPHLRGWTAGFSVPDGFSSSSHLSIHSRRFLFGRIFSSRVICRRSRGSPSVALPLLWKKARAEAQRAARTETRERREENKSSSVSAMESQTAFSSLCLLRRKIFRGRQVKIRLSALPSFACSPSPSPSSSAFSFSSVRVLPSSSVNSLRAQPSGEDSGSCSRLACTVFGGSTLKRWTVSRDSTRDSVRSSLRVFASLASSRPSPLSPSSPLPQPSCCAALSPPLSLSSVAPYPAPLLFSPLLSGCSSSFASSSSSSFFPSQSRQFSTRSISGRLFYKRRPLQVPKLKPPNIRSKWLEGAPQKKGICVKVRVQTPRKPNSGLRKVARVRLSTGRTVLVYIPGIGHNLNVHSVVLVRGGRCKDVPGCNYKAVRGVADLLPVKNRERKRSKYGVKLSSEKKEWRLQRWNNKHLTIEKDRELFNQFRWMTWRNEEGEMRTSPLADDEEVPRHTQLFNRWYRLKMQREGKET</sequence>
<evidence type="ECO:0000256" key="5">
    <source>
        <dbReference type="SAM" id="MobiDB-lite"/>
    </source>
</evidence>
<feature type="compositionally biased region" description="Basic and acidic residues" evidence="5">
    <location>
        <begin position="193"/>
        <end position="207"/>
    </location>
</feature>
<keyword evidence="6" id="KW-1133">Transmembrane helix</keyword>
<dbReference type="NCBIfam" id="TIGR00981">
    <property type="entry name" value="rpsL_bact"/>
    <property type="match status" value="1"/>
</dbReference>
<evidence type="ECO:0000256" key="1">
    <source>
        <dbReference type="ARBA" id="ARBA00005657"/>
    </source>
</evidence>
<feature type="region of interest" description="Disordered" evidence="5">
    <location>
        <begin position="193"/>
        <end position="213"/>
    </location>
</feature>
<organism evidence="7 8">
    <name type="scientific">Toxoplasma gondii p89</name>
    <dbReference type="NCBI Taxonomy" id="943119"/>
    <lineage>
        <taxon>Eukaryota</taxon>
        <taxon>Sar</taxon>
        <taxon>Alveolata</taxon>
        <taxon>Apicomplexa</taxon>
        <taxon>Conoidasida</taxon>
        <taxon>Coccidia</taxon>
        <taxon>Eucoccidiorida</taxon>
        <taxon>Eimeriorina</taxon>
        <taxon>Sarcocystidae</taxon>
        <taxon>Toxoplasma</taxon>
    </lineage>
</organism>
<comment type="similarity">
    <text evidence="1">Belongs to the universal ribosomal protein uS12 family.</text>
</comment>
<keyword evidence="3" id="KW-0687">Ribonucleoprotein</keyword>
<evidence type="ECO:0000256" key="4">
    <source>
        <dbReference type="ARBA" id="ARBA00043092"/>
    </source>
</evidence>
<dbReference type="GO" id="GO:0006412">
    <property type="term" value="P:translation"/>
    <property type="evidence" value="ECO:0007669"/>
    <property type="project" value="InterPro"/>
</dbReference>
<dbReference type="OrthoDB" id="414309at2759"/>
<evidence type="ECO:0000313" key="7">
    <source>
        <dbReference type="EMBL" id="KFG38500.1"/>
    </source>
</evidence>
<evidence type="ECO:0000256" key="6">
    <source>
        <dbReference type="SAM" id="Phobius"/>
    </source>
</evidence>
<keyword evidence="6" id="KW-0472">Membrane</keyword>
<proteinExistence type="inferred from homology"/>
<dbReference type="GO" id="GO:0003735">
    <property type="term" value="F:structural constituent of ribosome"/>
    <property type="evidence" value="ECO:0007669"/>
    <property type="project" value="InterPro"/>
</dbReference>
<evidence type="ECO:0000313" key="8">
    <source>
        <dbReference type="Proteomes" id="UP000028828"/>
    </source>
</evidence>
<dbReference type="PRINTS" id="PR01034">
    <property type="entry name" value="RIBOSOMALS12"/>
</dbReference>
<dbReference type="InterPro" id="IPR005679">
    <property type="entry name" value="Ribosomal_uS12_bac"/>
</dbReference>
<dbReference type="GO" id="GO:0015935">
    <property type="term" value="C:small ribosomal subunit"/>
    <property type="evidence" value="ECO:0007669"/>
    <property type="project" value="InterPro"/>
</dbReference>
<dbReference type="PANTHER" id="PTHR11652">
    <property type="entry name" value="30S RIBOSOMAL PROTEIN S12 FAMILY MEMBER"/>
    <property type="match status" value="1"/>
</dbReference>
<keyword evidence="6" id="KW-0812">Transmembrane</keyword>
<dbReference type="Proteomes" id="UP000028828">
    <property type="component" value="Unassembled WGS sequence"/>
</dbReference>
<dbReference type="Pfam" id="PF00164">
    <property type="entry name" value="Ribosom_S12_S23"/>
    <property type="match status" value="1"/>
</dbReference>
<dbReference type="FunFam" id="2.40.50.140:FF:000192">
    <property type="entry name" value="Mitochondrial ribosomal protein S12"/>
    <property type="match status" value="1"/>
</dbReference>
<keyword evidence="2 7" id="KW-0689">Ribosomal protein</keyword>
<feature type="transmembrane region" description="Helical" evidence="6">
    <location>
        <begin position="20"/>
        <end position="44"/>
    </location>
</feature>
<dbReference type="EMBL" id="AEYI02001348">
    <property type="protein sequence ID" value="KFG38500.1"/>
    <property type="molecule type" value="Genomic_DNA"/>
</dbReference>
<protein>
    <recommendedName>
        <fullName evidence="4">Ribosomal protein S12, mitochondrial</fullName>
    </recommendedName>
</protein>
<gene>
    <name evidence="7" type="ORF">TGP89_219770</name>
</gene>
<evidence type="ECO:0000256" key="3">
    <source>
        <dbReference type="ARBA" id="ARBA00023274"/>
    </source>
</evidence>
<accession>A0A086K282</accession>
<dbReference type="InterPro" id="IPR012340">
    <property type="entry name" value="NA-bd_OB-fold"/>
</dbReference>
<dbReference type="SUPFAM" id="SSF50249">
    <property type="entry name" value="Nucleic acid-binding proteins"/>
    <property type="match status" value="1"/>
</dbReference>
<evidence type="ECO:0000256" key="2">
    <source>
        <dbReference type="ARBA" id="ARBA00022980"/>
    </source>
</evidence>
<dbReference type="InterPro" id="IPR006032">
    <property type="entry name" value="Ribosomal_uS12"/>
</dbReference>
<comment type="caution">
    <text evidence="7">The sequence shown here is derived from an EMBL/GenBank/DDBJ whole genome shotgun (WGS) entry which is preliminary data.</text>
</comment>
<name>A0A086K282_TOXGO</name>